<dbReference type="SUPFAM" id="SSF54909">
    <property type="entry name" value="Dimeric alpha+beta barrel"/>
    <property type="match status" value="1"/>
</dbReference>
<keyword evidence="2" id="KW-1185">Reference proteome</keyword>
<dbReference type="EMBL" id="MU004365">
    <property type="protein sequence ID" value="KAF2654357.1"/>
    <property type="molecule type" value="Genomic_DNA"/>
</dbReference>
<organism evidence="1 2">
    <name type="scientific">Lophiostoma macrostomum CBS 122681</name>
    <dbReference type="NCBI Taxonomy" id="1314788"/>
    <lineage>
        <taxon>Eukaryota</taxon>
        <taxon>Fungi</taxon>
        <taxon>Dikarya</taxon>
        <taxon>Ascomycota</taxon>
        <taxon>Pezizomycotina</taxon>
        <taxon>Dothideomycetes</taxon>
        <taxon>Pleosporomycetidae</taxon>
        <taxon>Pleosporales</taxon>
        <taxon>Lophiostomataceae</taxon>
        <taxon>Lophiostoma</taxon>
    </lineage>
</organism>
<protein>
    <recommendedName>
        <fullName evidence="3">ABM domain-containing protein</fullName>
    </recommendedName>
</protein>
<sequence>MTITELALLRLLPPTAVDDASLRQKLANAKSVMEKYTGRKFYFFQQIEEPALLYIVGEWESLEQHMNDFIPSAENQDVLNNLKEELTVEWLIHIDAPHASLPLPTTKIIEGRPVAGSHILSIARLFVSSGDNAKFRETFDANKHHLQYYLTEGGLGHGWRVDKEDAKEEFVLITPWTDVDQHMSFAKTEAFTKYAQIRPFLDGNEIKHAKLLVL</sequence>
<dbReference type="PANTHER" id="PTHR42052">
    <property type="entry name" value="ABM DOMAIN-CONTAINING PROTEIN"/>
    <property type="match status" value="1"/>
</dbReference>
<evidence type="ECO:0008006" key="3">
    <source>
        <dbReference type="Google" id="ProtNLM"/>
    </source>
</evidence>
<dbReference type="OrthoDB" id="3542212at2759"/>
<reference evidence="1" key="1">
    <citation type="journal article" date="2020" name="Stud. Mycol.">
        <title>101 Dothideomycetes genomes: a test case for predicting lifestyles and emergence of pathogens.</title>
        <authorList>
            <person name="Haridas S."/>
            <person name="Albert R."/>
            <person name="Binder M."/>
            <person name="Bloem J."/>
            <person name="Labutti K."/>
            <person name="Salamov A."/>
            <person name="Andreopoulos B."/>
            <person name="Baker S."/>
            <person name="Barry K."/>
            <person name="Bills G."/>
            <person name="Bluhm B."/>
            <person name="Cannon C."/>
            <person name="Castanera R."/>
            <person name="Culley D."/>
            <person name="Daum C."/>
            <person name="Ezra D."/>
            <person name="Gonzalez J."/>
            <person name="Henrissat B."/>
            <person name="Kuo A."/>
            <person name="Liang C."/>
            <person name="Lipzen A."/>
            <person name="Lutzoni F."/>
            <person name="Magnuson J."/>
            <person name="Mondo S."/>
            <person name="Nolan M."/>
            <person name="Ohm R."/>
            <person name="Pangilinan J."/>
            <person name="Park H.-J."/>
            <person name="Ramirez L."/>
            <person name="Alfaro M."/>
            <person name="Sun H."/>
            <person name="Tritt A."/>
            <person name="Yoshinaga Y."/>
            <person name="Zwiers L.-H."/>
            <person name="Turgeon B."/>
            <person name="Goodwin S."/>
            <person name="Spatafora J."/>
            <person name="Crous P."/>
            <person name="Grigoriev I."/>
        </authorList>
    </citation>
    <scope>NUCLEOTIDE SEQUENCE</scope>
    <source>
        <strain evidence="1">CBS 122681</strain>
    </source>
</reference>
<dbReference type="InterPro" id="IPR011008">
    <property type="entry name" value="Dimeric_a/b-barrel"/>
</dbReference>
<evidence type="ECO:0000313" key="1">
    <source>
        <dbReference type="EMBL" id="KAF2654357.1"/>
    </source>
</evidence>
<dbReference type="Gene3D" id="3.30.70.100">
    <property type="match status" value="2"/>
</dbReference>
<evidence type="ECO:0000313" key="2">
    <source>
        <dbReference type="Proteomes" id="UP000799324"/>
    </source>
</evidence>
<dbReference type="Proteomes" id="UP000799324">
    <property type="component" value="Unassembled WGS sequence"/>
</dbReference>
<dbReference type="AlphaFoldDB" id="A0A6A6T4X9"/>
<accession>A0A6A6T4X9</accession>
<gene>
    <name evidence="1" type="ORF">K491DRAFT_693887</name>
</gene>
<name>A0A6A6T4X9_9PLEO</name>
<dbReference type="PANTHER" id="PTHR42052:SF1">
    <property type="entry name" value="ABM DOMAIN-CONTAINING PROTEIN"/>
    <property type="match status" value="1"/>
</dbReference>
<proteinExistence type="predicted"/>